<dbReference type="GeneID" id="24423354"/>
<dbReference type="EMBL" id="FO082871">
    <property type="protein sequence ID" value="CCF72740.1"/>
    <property type="molecule type" value="Genomic_DNA"/>
</dbReference>
<organism evidence="1 2">
    <name type="scientific">Babesia microti (strain RI)</name>
    <dbReference type="NCBI Taxonomy" id="1133968"/>
    <lineage>
        <taxon>Eukaryota</taxon>
        <taxon>Sar</taxon>
        <taxon>Alveolata</taxon>
        <taxon>Apicomplexa</taxon>
        <taxon>Aconoidasida</taxon>
        <taxon>Piroplasmida</taxon>
        <taxon>Babesiidae</taxon>
        <taxon>Babesia</taxon>
    </lineage>
</organism>
<name>I7IP74_BABMR</name>
<reference evidence="1 2" key="2">
    <citation type="journal article" date="2013" name="PLoS ONE">
        <title>Whole genome mapping and re-organization of the nuclear and mitochondrial genomes of Babesia microti isolates.</title>
        <authorList>
            <person name="Cornillot E."/>
            <person name="Dassouli A."/>
            <person name="Garg A."/>
            <person name="Pachikara N."/>
            <person name="Randazzo S."/>
            <person name="Depoix D."/>
            <person name="Carcy B."/>
            <person name="Delbecq S."/>
            <person name="Frutos R."/>
            <person name="Silva J.C."/>
            <person name="Sutton R."/>
            <person name="Krause P.J."/>
            <person name="Mamoun C.B."/>
        </authorList>
    </citation>
    <scope>NUCLEOTIDE SEQUENCE [LARGE SCALE GENOMIC DNA]</scope>
    <source>
        <strain evidence="1 2">RI</strain>
    </source>
</reference>
<dbReference type="AlphaFoldDB" id="I7IP74"/>
<dbReference type="VEuPathDB" id="PiroplasmaDB:BMR1_01G01385"/>
<accession>I7IP74</accession>
<dbReference type="KEGG" id="bmic:BMR1_01G01385"/>
<evidence type="ECO:0000313" key="1">
    <source>
        <dbReference type="EMBL" id="CCF72740.1"/>
    </source>
</evidence>
<evidence type="ECO:0000313" key="2">
    <source>
        <dbReference type="Proteomes" id="UP000002899"/>
    </source>
</evidence>
<reference evidence="1 2" key="1">
    <citation type="journal article" date="2012" name="Nucleic Acids Res.">
        <title>Sequencing of the smallest Apicomplexan genome from the human pathogen Babesia microti.</title>
        <authorList>
            <person name="Cornillot E."/>
            <person name="Hadj-Kaddour K."/>
            <person name="Dassouli A."/>
            <person name="Noel B."/>
            <person name="Ranwez V."/>
            <person name="Vacherie B."/>
            <person name="Augagneur Y."/>
            <person name="Bres V."/>
            <person name="Duclos A."/>
            <person name="Randazzo S."/>
            <person name="Carcy B."/>
            <person name="Debierre-Grockiego F."/>
            <person name="Delbecq S."/>
            <person name="Moubri-Menage K."/>
            <person name="Shams-Eldin H."/>
            <person name="Usmani-Brown S."/>
            <person name="Bringaud F."/>
            <person name="Wincker P."/>
            <person name="Vivares C.P."/>
            <person name="Schwarz R.T."/>
            <person name="Schetters T.P."/>
            <person name="Krause P.J."/>
            <person name="Gorenflot A."/>
            <person name="Berry V."/>
            <person name="Barbe V."/>
            <person name="Ben Mamoun C."/>
        </authorList>
    </citation>
    <scope>NUCLEOTIDE SEQUENCE [LARGE SCALE GENOMIC DNA]</scope>
    <source>
        <strain evidence="1 2">RI</strain>
    </source>
</reference>
<dbReference type="OrthoDB" id="361369at2759"/>
<dbReference type="Proteomes" id="UP000002899">
    <property type="component" value="Chromosome I"/>
</dbReference>
<proteinExistence type="predicted"/>
<dbReference type="GO" id="GO:0003743">
    <property type="term" value="F:translation initiation factor activity"/>
    <property type="evidence" value="ECO:0007669"/>
    <property type="project" value="UniProtKB-KW"/>
</dbReference>
<keyword evidence="2" id="KW-1185">Reference proteome</keyword>
<protein>
    <submittedName>
        <fullName evidence="1">Translation initiation factor EIF-2B subunit related</fullName>
    </submittedName>
</protein>
<reference evidence="1 2" key="3">
    <citation type="journal article" date="2016" name="Sci. Rep.">
        <title>Genome-wide diversity and gene expression profiling of Babesia microti isolates identify polymorphic genes that mediate host-pathogen interactions.</title>
        <authorList>
            <person name="Silva J.C."/>
            <person name="Cornillot E."/>
            <person name="McCracken C."/>
            <person name="Usmani-Brown S."/>
            <person name="Dwivedi A."/>
            <person name="Ifeonu O.O."/>
            <person name="Crabtree J."/>
            <person name="Gotia H.T."/>
            <person name="Virji A.Z."/>
            <person name="Reynes C."/>
            <person name="Colinge J."/>
            <person name="Kumar V."/>
            <person name="Lawres L."/>
            <person name="Pazzi J.E."/>
            <person name="Pablo J.V."/>
            <person name="Hung C."/>
            <person name="Brancato J."/>
            <person name="Kumari P."/>
            <person name="Orvis J."/>
            <person name="Tretina K."/>
            <person name="Chibucos M."/>
            <person name="Ott S."/>
            <person name="Sadzewicz L."/>
            <person name="Sengamalay N."/>
            <person name="Shetty A.C."/>
            <person name="Su Q."/>
            <person name="Tallon L."/>
            <person name="Fraser C.M."/>
            <person name="Frutos R."/>
            <person name="Molina D.M."/>
            <person name="Krause P.J."/>
            <person name="Ben Mamoun C."/>
        </authorList>
    </citation>
    <scope>NUCLEOTIDE SEQUENCE [LARGE SCALE GENOMIC DNA]</scope>
    <source>
        <strain evidence="1 2">RI</strain>
    </source>
</reference>
<keyword evidence="1" id="KW-0396">Initiation factor</keyword>
<dbReference type="RefSeq" id="XP_012647349.1">
    <property type="nucleotide sequence ID" value="XM_012791895.1"/>
</dbReference>
<keyword evidence="1" id="KW-0648">Protein biosynthesis</keyword>
<gene>
    <name evidence="1" type="ORF">BMR1_01G01385</name>
</gene>
<sequence>MDNVSKYYVAKRVEIRHSIDSEWPALLKQALKHPHIHTFPDPIHHSTTGSNILALECGSDHQIAHLDNLSANYLVADGCSQYPNNIAAERTEFVGKDMDSSHALELPDSMPTPTAFNEQMMEILVVSARKAMTSYVTSSYTLGSSKKNLSASSDYEGLTALKDALNQLIYSRGTELEVILITSDFSGLLKSNEAIVTKCTNNFRTELNKMDIKITTFYDLAEKEYKRTDLYRLQRDYSYLDSKKTLLNTLDLPNSPMYTINTLYFKGSNATNFYSIILNRVKLSLENDTVNSSYFRVNYLITNFPLLYGKLCNNKISFDNSIYFDGKLSTNFKRTIVQGHLTPGKLQFLCSILMELENMKAFKMHEILVSYDAGLLNDMHEKTLHIESNRIFKSYAKHQSKLAKNYPWLYKYLRDLVPQTRFTLNNIDTPTLSVGNELIPLSNGPEIEVCHFYTHPKLEPLVNQLVHRAETNTFKIKIISQNTCDYTHTNLHICNMATMNLYNKWALDEPLIDLPKLSANEYISKLWLLHILNHKRQLRKLLFQQHPLRQVATFTYLVKNIRINQLYRFCVEYDKLDINTTCTYSHVDWSQVNFNNTDDFYHLVTQQYTKVSMESADNITTIVIICVGGSEDTIEEWENFNITKMVFDFDSVMINPHQWDIGKQLNNPLSIDHIFTKLEQLDELNISSFRHLLNLSHSRCYDIIHSTQLDVNNLSGDIGKSDNVLFENMKNSRIVPLCLSNNMLSDAERIKDLLVAKGLTVAEPVNMGWIYDCYHYGLVDYGNSLELHRGIVDHKFSFWGWTFFVINDALSKLPRIEMRKSWGIDLVTVGPAENLSQVISKHFTERITQFELSESHLQYLGSDIIYTRYLIVKGDANDDRIGHDVNYFTVKISEKQLVTLGYSSCFGIKICVERETESLLDYMGEI</sequence>